<proteinExistence type="predicted"/>
<keyword evidence="2" id="KW-1185">Reference proteome</keyword>
<evidence type="ECO:0000313" key="1">
    <source>
        <dbReference type="EMBL" id="KAJ7753768.1"/>
    </source>
</evidence>
<protein>
    <submittedName>
        <fullName evidence="1">Uncharacterized protein</fullName>
    </submittedName>
</protein>
<dbReference type="AlphaFoldDB" id="A0AAD7NBF0"/>
<evidence type="ECO:0000313" key="2">
    <source>
        <dbReference type="Proteomes" id="UP001215598"/>
    </source>
</evidence>
<accession>A0AAD7NBF0</accession>
<reference evidence="1" key="1">
    <citation type="submission" date="2023-03" db="EMBL/GenBank/DDBJ databases">
        <title>Massive genome expansion in bonnet fungi (Mycena s.s.) driven by repeated elements and novel gene families across ecological guilds.</title>
        <authorList>
            <consortium name="Lawrence Berkeley National Laboratory"/>
            <person name="Harder C.B."/>
            <person name="Miyauchi S."/>
            <person name="Viragh M."/>
            <person name="Kuo A."/>
            <person name="Thoen E."/>
            <person name="Andreopoulos B."/>
            <person name="Lu D."/>
            <person name="Skrede I."/>
            <person name="Drula E."/>
            <person name="Henrissat B."/>
            <person name="Morin E."/>
            <person name="Kohler A."/>
            <person name="Barry K."/>
            <person name="LaButti K."/>
            <person name="Morin E."/>
            <person name="Salamov A."/>
            <person name="Lipzen A."/>
            <person name="Mereny Z."/>
            <person name="Hegedus B."/>
            <person name="Baldrian P."/>
            <person name="Stursova M."/>
            <person name="Weitz H."/>
            <person name="Taylor A."/>
            <person name="Grigoriev I.V."/>
            <person name="Nagy L.G."/>
            <person name="Martin F."/>
            <person name="Kauserud H."/>
        </authorList>
    </citation>
    <scope>NUCLEOTIDE SEQUENCE</scope>
    <source>
        <strain evidence="1">CBHHK182m</strain>
    </source>
</reference>
<name>A0AAD7NBF0_9AGAR</name>
<comment type="caution">
    <text evidence="1">The sequence shown here is derived from an EMBL/GenBank/DDBJ whole genome shotgun (WGS) entry which is preliminary data.</text>
</comment>
<dbReference type="Proteomes" id="UP001215598">
    <property type="component" value="Unassembled WGS sequence"/>
</dbReference>
<gene>
    <name evidence="1" type="ORF">B0H16DRAFT_1316716</name>
</gene>
<sequence length="703" mass="78614">MRQKEQTEDDNKLRLALSNLRYAACTEEDIVFLKSRVAGCRPGDPRLDSAEFRNVSIITSWNSQKDVINRLGARKFAVDTAQELATFYSIDTISPRVVDKSKWKTCEQSAIKVIGQRLQNKLWDAMPSANSEMMPGKLALCIGMPLLLRTNDATELCMTKGQESVVVGWDESVGPRQQRVLDTLFVRLENLPKPVQIPGLPENVVPLIRGSVHTTVLLEDDTLLSITREQITSLLNFSITDYTSQGKSRPKNPVDLTNCKDHRAYYVALSRATTAEGTIILQDFPTSKMTCGMSGHLRQELRELEVLDEITRLRVEGKLPSSVAGIYRRKLLRSFQIWKGASSEPSHFHESMRYNEQLDGTTLNNTDYAEWKPSGTSLVKRNANSAVEDALGPAAKGNKKRKTANTKPTTGLTGGIQTQTALVTRPIGMVWDAADYSCAYDTTLGILANIWLHNPDLWSERFCTIGPYFLYWTLLLRRSREFQLPLEAARDSMRARMHTARPIDFPYGPNGTSIDRIARIILPETTHATGQQWCPTCGYQDSDVHHLLEPYLCTAVSGAQLTAYPGGYPVSEWMKSYLSSTTSRCPACSQNAQRVRLQMRYKVTTVPPIMIITVDCGKTLFSRSLHFDVDGTMVVSRLRGIIYSGSAHFTSRYVSAHGSVWFNDGMTTARNCVEEGHIDSMDLHSLAHARGKVAIVLIYALDQ</sequence>
<organism evidence="1 2">
    <name type="scientific">Mycena metata</name>
    <dbReference type="NCBI Taxonomy" id="1033252"/>
    <lineage>
        <taxon>Eukaryota</taxon>
        <taxon>Fungi</taxon>
        <taxon>Dikarya</taxon>
        <taxon>Basidiomycota</taxon>
        <taxon>Agaricomycotina</taxon>
        <taxon>Agaricomycetes</taxon>
        <taxon>Agaricomycetidae</taxon>
        <taxon>Agaricales</taxon>
        <taxon>Marasmiineae</taxon>
        <taxon>Mycenaceae</taxon>
        <taxon>Mycena</taxon>
    </lineage>
</organism>
<dbReference type="EMBL" id="JARKIB010000054">
    <property type="protein sequence ID" value="KAJ7753768.1"/>
    <property type="molecule type" value="Genomic_DNA"/>
</dbReference>